<feature type="domain" description="HNH" evidence="1">
    <location>
        <begin position="104"/>
        <end position="150"/>
    </location>
</feature>
<dbReference type="InterPro" id="IPR003615">
    <property type="entry name" value="HNH_nuc"/>
</dbReference>
<dbReference type="GO" id="GO:0004519">
    <property type="term" value="F:endonuclease activity"/>
    <property type="evidence" value="ECO:0007669"/>
    <property type="project" value="UniProtKB-KW"/>
</dbReference>
<keyword evidence="2" id="KW-0255">Endonuclease</keyword>
<dbReference type="GO" id="GO:0003676">
    <property type="term" value="F:nucleic acid binding"/>
    <property type="evidence" value="ECO:0007669"/>
    <property type="project" value="InterPro"/>
</dbReference>
<keyword evidence="2" id="KW-0378">Hydrolase</keyword>
<dbReference type="Pfam" id="PF01844">
    <property type="entry name" value="HNH"/>
    <property type="match status" value="1"/>
</dbReference>
<evidence type="ECO:0000259" key="1">
    <source>
        <dbReference type="Pfam" id="PF01844"/>
    </source>
</evidence>
<proteinExistence type="predicted"/>
<protein>
    <submittedName>
        <fullName evidence="2">HNH endonuclease</fullName>
    </submittedName>
</protein>
<keyword evidence="3" id="KW-1185">Reference proteome</keyword>
<evidence type="ECO:0000313" key="2">
    <source>
        <dbReference type="EMBL" id="SNS64357.1"/>
    </source>
</evidence>
<gene>
    <name evidence="2" type="ORF">SAMN05216276_101333</name>
</gene>
<name>A0A239G5B5_9ACTN</name>
<dbReference type="InterPro" id="IPR002711">
    <property type="entry name" value="HNH"/>
</dbReference>
<dbReference type="CDD" id="cd00085">
    <property type="entry name" value="HNHc"/>
    <property type="match status" value="1"/>
</dbReference>
<dbReference type="EMBL" id="FZOD01000013">
    <property type="protein sequence ID" value="SNS64357.1"/>
    <property type="molecule type" value="Genomic_DNA"/>
</dbReference>
<keyword evidence="2" id="KW-0540">Nuclease</keyword>
<sequence length="158" mass="17555">MPIKYKYTPEMLAAAAVISLSIADVLRHLGITIAGGNHAHISRQLKHFGIDTSHFHRVAPNKGQPSPQRRRPEQVLVMLPEGSPRPGPRQLRRSLIAIGVPHRCAGCKIEGVWQGRPLTLHVDHISGDWLDNRKENLRFLCPNCHSQTENFAGKSKGS</sequence>
<organism evidence="2 3">
    <name type="scientific">Streptosporangium subroseum</name>
    <dbReference type="NCBI Taxonomy" id="106412"/>
    <lineage>
        <taxon>Bacteria</taxon>
        <taxon>Bacillati</taxon>
        <taxon>Actinomycetota</taxon>
        <taxon>Actinomycetes</taxon>
        <taxon>Streptosporangiales</taxon>
        <taxon>Streptosporangiaceae</taxon>
        <taxon>Streptosporangium</taxon>
    </lineage>
</organism>
<reference evidence="2 3" key="1">
    <citation type="submission" date="2017-06" db="EMBL/GenBank/DDBJ databases">
        <authorList>
            <person name="Kim H.J."/>
            <person name="Triplett B.A."/>
        </authorList>
    </citation>
    <scope>NUCLEOTIDE SEQUENCE [LARGE SCALE GENOMIC DNA]</scope>
    <source>
        <strain evidence="2 3">CGMCC 4.2132</strain>
    </source>
</reference>
<dbReference type="Proteomes" id="UP000198282">
    <property type="component" value="Unassembled WGS sequence"/>
</dbReference>
<dbReference type="AlphaFoldDB" id="A0A239G5B5"/>
<dbReference type="RefSeq" id="WP_089207997.1">
    <property type="nucleotide sequence ID" value="NZ_FZOD01000013.1"/>
</dbReference>
<evidence type="ECO:0000313" key="3">
    <source>
        <dbReference type="Proteomes" id="UP000198282"/>
    </source>
</evidence>
<dbReference type="GO" id="GO:0008270">
    <property type="term" value="F:zinc ion binding"/>
    <property type="evidence" value="ECO:0007669"/>
    <property type="project" value="InterPro"/>
</dbReference>
<accession>A0A239G5B5</accession>
<dbReference type="OrthoDB" id="2085958at2"/>